<keyword evidence="13" id="KW-0131">Cell cycle</keyword>
<dbReference type="GO" id="GO:0071555">
    <property type="term" value="P:cell wall organization"/>
    <property type="evidence" value="ECO:0007669"/>
    <property type="project" value="TreeGrafter"/>
</dbReference>
<organism evidence="13 14">
    <name type="scientific">Mycobacterium scrofulaceum</name>
    <dbReference type="NCBI Taxonomy" id="1783"/>
    <lineage>
        <taxon>Bacteria</taxon>
        <taxon>Bacillati</taxon>
        <taxon>Actinomycetota</taxon>
        <taxon>Actinomycetes</taxon>
        <taxon>Mycobacteriales</taxon>
        <taxon>Mycobacteriaceae</taxon>
        <taxon>Mycobacterium</taxon>
    </lineage>
</organism>
<dbReference type="EMBL" id="LZJY01000036">
    <property type="protein sequence ID" value="OBI09660.1"/>
    <property type="molecule type" value="Genomic_DNA"/>
</dbReference>
<dbReference type="GO" id="GO:0005886">
    <property type="term" value="C:plasma membrane"/>
    <property type="evidence" value="ECO:0007669"/>
    <property type="project" value="UniProtKB-SubCell"/>
</dbReference>
<feature type="compositionally biased region" description="Basic residues" evidence="9">
    <location>
        <begin position="9"/>
        <end position="19"/>
    </location>
</feature>
<evidence type="ECO:0000313" key="14">
    <source>
        <dbReference type="Proteomes" id="UP000092207"/>
    </source>
</evidence>
<dbReference type="GO" id="GO:0051301">
    <property type="term" value="P:cell division"/>
    <property type="evidence" value="ECO:0007669"/>
    <property type="project" value="UniProtKB-KW"/>
</dbReference>
<keyword evidence="3" id="KW-1003">Cell membrane</keyword>
<dbReference type="SUPFAM" id="SSF56519">
    <property type="entry name" value="Penicillin binding protein dimerisation domain"/>
    <property type="match status" value="1"/>
</dbReference>
<feature type="region of interest" description="Disordered" evidence="9">
    <location>
        <begin position="1"/>
        <end position="77"/>
    </location>
</feature>
<dbReference type="SUPFAM" id="SSF56601">
    <property type="entry name" value="beta-lactamase/transpeptidase-like"/>
    <property type="match status" value="1"/>
</dbReference>
<evidence type="ECO:0000256" key="6">
    <source>
        <dbReference type="ARBA" id="ARBA00023136"/>
    </source>
</evidence>
<dbReference type="InterPro" id="IPR001460">
    <property type="entry name" value="PCN-bd_Tpept"/>
</dbReference>
<accession>A0A1A2W8U7</accession>
<evidence type="ECO:0000256" key="7">
    <source>
        <dbReference type="ARBA" id="ARBA00064769"/>
    </source>
</evidence>
<dbReference type="InterPro" id="IPR012338">
    <property type="entry name" value="Beta-lactam/transpept-like"/>
</dbReference>
<keyword evidence="4 10" id="KW-0812">Transmembrane</keyword>
<feature type="compositionally biased region" description="Basic and acidic residues" evidence="9">
    <location>
        <begin position="43"/>
        <end position="64"/>
    </location>
</feature>
<keyword evidence="13" id="KW-0132">Cell division</keyword>
<protein>
    <recommendedName>
        <fullName evidence="8">Penicillin-binding protein PbpB</fullName>
    </recommendedName>
</protein>
<feature type="domain" description="Penicillin-binding protein dimerisation" evidence="12">
    <location>
        <begin position="138"/>
        <end position="301"/>
    </location>
</feature>
<proteinExistence type="inferred from homology"/>
<evidence type="ECO:0000256" key="1">
    <source>
        <dbReference type="ARBA" id="ARBA00004162"/>
    </source>
</evidence>
<dbReference type="Gene3D" id="3.90.1310.10">
    <property type="entry name" value="Penicillin-binding protein 2a (Domain 2)"/>
    <property type="match status" value="1"/>
</dbReference>
<comment type="similarity">
    <text evidence="2">Belongs to the transpeptidase family.</text>
</comment>
<dbReference type="AlphaFoldDB" id="A0A1A2W8U7"/>
<dbReference type="FunFam" id="3.30.450.330:FF:000003">
    <property type="entry name" value="Cell division protein FtsI"/>
    <property type="match status" value="1"/>
</dbReference>
<evidence type="ECO:0000259" key="12">
    <source>
        <dbReference type="Pfam" id="PF03717"/>
    </source>
</evidence>
<dbReference type="Pfam" id="PF00905">
    <property type="entry name" value="Transpeptidase"/>
    <property type="match status" value="1"/>
</dbReference>
<evidence type="ECO:0000256" key="2">
    <source>
        <dbReference type="ARBA" id="ARBA00007171"/>
    </source>
</evidence>
<evidence type="ECO:0000256" key="9">
    <source>
        <dbReference type="SAM" id="MobiDB-lite"/>
    </source>
</evidence>
<dbReference type="Proteomes" id="UP000092207">
    <property type="component" value="Unassembled WGS sequence"/>
</dbReference>
<dbReference type="InterPro" id="IPR005311">
    <property type="entry name" value="PBP_dimer"/>
</dbReference>
<comment type="caution">
    <text evidence="13">The sequence shown here is derived from an EMBL/GenBank/DDBJ whole genome shotgun (WGS) entry which is preliminary data.</text>
</comment>
<dbReference type="InterPro" id="IPR036138">
    <property type="entry name" value="PBP_dimer_sf"/>
</dbReference>
<dbReference type="Gene3D" id="3.30.450.330">
    <property type="match status" value="1"/>
</dbReference>
<feature type="domain" description="Penicillin-binding protein transpeptidase" evidence="11">
    <location>
        <begin position="345"/>
        <end position="660"/>
    </location>
</feature>
<sequence length="685" mass="73828">MSRGESMRSRRSQPTRGPRKAQEAKGVRQPKRRAKQQQGQDVAEPKRFRKTKEANKGRAADRTDAVGTGHSARERRTRKLVQAGTRGASFVFRHRAGNAAIGVLIVVAAAQLFVLQVTNAPTLRAQAAGQLKVTDVEKAVRGSIVDRNKDQLAFTTESRALTFQPKRIRKQLDEAKSKNSAAPDPQQRLRDIAKEVATRLGNKPDSATVLKKLQSDENFVYVARAVDPAVASAISDKYPEVGSERQDLRQYPGGSLAANIVGGIDWDGHGLLGLEESLDSVLSGTDGSVTYDRGSDGVVIPGSYRNRHRAVNGSMVQLTLDDDIQFYVQQQVQQAKNLSGAHDVSAVVLDSKTGEVLAMANDNTFDPSQDIGRQGDKQLGNLAVSSPFEPGSVNKVITASSVIEYGLSNPDEVLQVPGSINMGGVNIHDAWEHGVMPYTTTGVFGKSSNVGTLMLAQRVGPERFYDMVRKFGLGQRTNVGLPGESAGLVPPIDQWSGSTFSNLPIGQGLSMTLLQMAGMYQTIANDGVRIPPRIVKATIAPDGTRTEEPRPEGVRVVSPQTAQTVRNMLRAVVQRDPMGYQQGTGPSAAVTGYQMAGKTGTAQQINPACGCYFDNVYWITFAGMATVDNPRYVIGIMMNNPDRNADGTPGHSAAPLFHNIAGWLMQRENVPLSPDPGPPLTLQAT</sequence>
<dbReference type="GO" id="GO:0008658">
    <property type="term" value="F:penicillin binding"/>
    <property type="evidence" value="ECO:0007669"/>
    <property type="project" value="InterPro"/>
</dbReference>
<comment type="subcellular location">
    <subcellularLocation>
        <location evidence="1">Cell membrane</location>
        <topology evidence="1">Single-pass membrane protein</topology>
    </subcellularLocation>
</comment>
<gene>
    <name evidence="13" type="ORF">A5679_07970</name>
</gene>
<evidence type="ECO:0000256" key="8">
    <source>
        <dbReference type="ARBA" id="ARBA00072474"/>
    </source>
</evidence>
<keyword evidence="5 10" id="KW-1133">Transmembrane helix</keyword>
<evidence type="ECO:0000259" key="11">
    <source>
        <dbReference type="Pfam" id="PF00905"/>
    </source>
</evidence>
<dbReference type="Pfam" id="PF03717">
    <property type="entry name" value="PBP_dimer"/>
    <property type="match status" value="1"/>
</dbReference>
<comment type="subunit">
    <text evidence="7">Interacts with Wag31.</text>
</comment>
<dbReference type="PANTHER" id="PTHR30627">
    <property type="entry name" value="PEPTIDOGLYCAN D,D-TRANSPEPTIDASE"/>
    <property type="match status" value="1"/>
</dbReference>
<evidence type="ECO:0000256" key="10">
    <source>
        <dbReference type="SAM" id="Phobius"/>
    </source>
</evidence>
<dbReference type="Gene3D" id="3.40.710.10">
    <property type="entry name" value="DD-peptidase/beta-lactamase superfamily"/>
    <property type="match status" value="1"/>
</dbReference>
<evidence type="ECO:0000256" key="3">
    <source>
        <dbReference type="ARBA" id="ARBA00022475"/>
    </source>
</evidence>
<evidence type="ECO:0000313" key="13">
    <source>
        <dbReference type="EMBL" id="OBI09660.1"/>
    </source>
</evidence>
<keyword evidence="6 10" id="KW-0472">Membrane</keyword>
<dbReference type="InterPro" id="IPR050515">
    <property type="entry name" value="Beta-lactam/transpept"/>
</dbReference>
<feature type="transmembrane region" description="Helical" evidence="10">
    <location>
        <begin position="96"/>
        <end position="115"/>
    </location>
</feature>
<name>A0A1A2W8U7_MYCSC</name>
<reference evidence="13 14" key="1">
    <citation type="submission" date="2016-06" db="EMBL/GenBank/DDBJ databases">
        <authorList>
            <person name="Kjaerup R.B."/>
            <person name="Dalgaard T.S."/>
            <person name="Juul-Madsen H.R."/>
        </authorList>
    </citation>
    <scope>NUCLEOTIDE SEQUENCE [LARGE SCALE GENOMIC DNA]</scope>
    <source>
        <strain evidence="13 14">E2838</strain>
    </source>
</reference>
<dbReference type="PANTHER" id="PTHR30627:SF1">
    <property type="entry name" value="PEPTIDOGLYCAN D,D-TRANSPEPTIDASE FTSI"/>
    <property type="match status" value="1"/>
</dbReference>
<evidence type="ECO:0000256" key="5">
    <source>
        <dbReference type="ARBA" id="ARBA00022989"/>
    </source>
</evidence>
<evidence type="ECO:0000256" key="4">
    <source>
        <dbReference type="ARBA" id="ARBA00022692"/>
    </source>
</evidence>